<dbReference type="AlphaFoldDB" id="I0IBW7"/>
<name>I0IBW7_PHYMF</name>
<dbReference type="eggNOG" id="COG1082">
    <property type="taxonomic scope" value="Bacteria"/>
</dbReference>
<feature type="chain" id="PRO_5003629054" description="BNR repeat-containing family member" evidence="1">
    <location>
        <begin position="29"/>
        <end position="489"/>
    </location>
</feature>
<gene>
    <name evidence="2" type="ordered locus">PSMK_05960</name>
</gene>
<organism evidence="2 3">
    <name type="scientific">Phycisphaera mikurensis (strain NBRC 102666 / KCTC 22515 / FYK2301M01)</name>
    <dbReference type="NCBI Taxonomy" id="1142394"/>
    <lineage>
        <taxon>Bacteria</taxon>
        <taxon>Pseudomonadati</taxon>
        <taxon>Planctomycetota</taxon>
        <taxon>Phycisphaerae</taxon>
        <taxon>Phycisphaerales</taxon>
        <taxon>Phycisphaeraceae</taxon>
        <taxon>Phycisphaera</taxon>
    </lineage>
</organism>
<dbReference type="KEGG" id="phm:PSMK_05960"/>
<keyword evidence="3" id="KW-1185">Reference proteome</keyword>
<sequence>MRLPLLPALALLLASGTLLPVATGTAYAAAVNAVPEVFDLTSERPDTGGAWCWYQDERVVIDDDAPGGPILLASTVGFGPEGTPGRGDIDLLWRNLATGQTGAFTLNTGMPPDDHNSAAIHVRADGRYVALYARHWGENLIRYRVSTNPHDPTAWSQEKQMRHNAEICYSNIVPAKMADGRTRLLNFARSNGYDPNWFVSEDDGGTWTYGGKLLTGPDGNGAGNQRPYVKYAPGADGSVHFTTTDGHPRDEDNGVYHGVLRAGKLEASGGTVLGPLAREPRSPHHAADFTALLTPGQRFAGVPMHRGWTIDLDVDDDGNPWTVFSARARDDDGDHRFFYARHDGSSWAVHEVARAGGYLYKAENDYTGLVALHPENPDLIFVSTPVDPRDDAKLDRYEIFKGVTGDGGASWAWTPVTWDSAEDNTRPVVPRRPGGDTALLWMRGTCHTYKHWDAKTVGFTADAAALGRLGVPGQATVTREATPPDADAS</sequence>
<dbReference type="Pfam" id="PF15892">
    <property type="entry name" value="BNR_4"/>
    <property type="match status" value="1"/>
</dbReference>
<dbReference type="InterPro" id="IPR023296">
    <property type="entry name" value="Glyco_hydro_beta-prop_sf"/>
</dbReference>
<protein>
    <recommendedName>
        <fullName evidence="4">BNR repeat-containing family member</fullName>
    </recommendedName>
</protein>
<evidence type="ECO:0008006" key="4">
    <source>
        <dbReference type="Google" id="ProtNLM"/>
    </source>
</evidence>
<dbReference type="OrthoDB" id="6381507at2"/>
<reference evidence="2 3" key="1">
    <citation type="submission" date="2012-02" db="EMBL/GenBank/DDBJ databases">
        <title>Complete genome sequence of Phycisphaera mikurensis NBRC 102666.</title>
        <authorList>
            <person name="Ankai A."/>
            <person name="Hosoyama A."/>
            <person name="Terui Y."/>
            <person name="Sekine M."/>
            <person name="Fukai R."/>
            <person name="Kato Y."/>
            <person name="Nakamura S."/>
            <person name="Yamada-Narita S."/>
            <person name="Kawakoshi A."/>
            <person name="Fukunaga Y."/>
            <person name="Yamazaki S."/>
            <person name="Fujita N."/>
        </authorList>
    </citation>
    <scope>NUCLEOTIDE SEQUENCE [LARGE SCALE GENOMIC DNA]</scope>
    <source>
        <strain evidence="3">NBRC 102666 / KCTC 22515 / FYK2301M01</strain>
    </source>
</reference>
<dbReference type="Proteomes" id="UP000007881">
    <property type="component" value="Chromosome"/>
</dbReference>
<dbReference type="Gene3D" id="2.120.10.10">
    <property type="match status" value="1"/>
</dbReference>
<proteinExistence type="predicted"/>
<evidence type="ECO:0000313" key="2">
    <source>
        <dbReference type="EMBL" id="BAM02755.1"/>
    </source>
</evidence>
<dbReference type="HOGENOM" id="CLU_033973_0_0_0"/>
<feature type="signal peptide" evidence="1">
    <location>
        <begin position="1"/>
        <end position="28"/>
    </location>
</feature>
<evidence type="ECO:0000256" key="1">
    <source>
        <dbReference type="SAM" id="SignalP"/>
    </source>
</evidence>
<evidence type="ECO:0000313" key="3">
    <source>
        <dbReference type="Proteomes" id="UP000007881"/>
    </source>
</evidence>
<keyword evidence="1" id="KW-0732">Signal</keyword>
<accession>I0IBW7</accession>
<dbReference type="SUPFAM" id="SSF75005">
    <property type="entry name" value="Arabinanase/levansucrase/invertase"/>
    <property type="match status" value="1"/>
</dbReference>
<dbReference type="STRING" id="1142394.PSMK_05960"/>
<dbReference type="EMBL" id="AP012338">
    <property type="protein sequence ID" value="BAM02755.1"/>
    <property type="molecule type" value="Genomic_DNA"/>
</dbReference>